<dbReference type="PANTHER" id="PTHR48467">
    <property type="entry name" value="GLUTAMATE SYNTHASE 1 [NADH], CHLOROPLASTIC-LIKE"/>
    <property type="match status" value="1"/>
</dbReference>
<protein>
    <recommendedName>
        <fullName evidence="3">ferredoxin--NADP(+) reductase</fullName>
        <ecNumber evidence="3">1.18.1.2</ecNumber>
    </recommendedName>
</protein>
<comment type="catalytic activity">
    <reaction evidence="8">
        <text>2 reduced [2Fe-2S]-[ferredoxin] + NADP(+) + H(+) = 2 oxidized [2Fe-2S]-[ferredoxin] + NADPH</text>
        <dbReference type="Rhea" id="RHEA:20125"/>
        <dbReference type="Rhea" id="RHEA-COMP:10000"/>
        <dbReference type="Rhea" id="RHEA-COMP:10001"/>
        <dbReference type="ChEBI" id="CHEBI:15378"/>
        <dbReference type="ChEBI" id="CHEBI:33737"/>
        <dbReference type="ChEBI" id="CHEBI:33738"/>
        <dbReference type="ChEBI" id="CHEBI:57783"/>
        <dbReference type="ChEBI" id="CHEBI:58349"/>
        <dbReference type="EC" id="1.18.1.2"/>
    </reaction>
</comment>
<evidence type="ECO:0000256" key="8">
    <source>
        <dbReference type="ARBA" id="ARBA00047776"/>
    </source>
</evidence>
<gene>
    <name evidence="12" type="ORF">A5648_15420</name>
</gene>
<evidence type="ECO:0000256" key="1">
    <source>
        <dbReference type="ARBA" id="ARBA00001974"/>
    </source>
</evidence>
<evidence type="ECO:0000259" key="11">
    <source>
        <dbReference type="Pfam" id="PF07992"/>
    </source>
</evidence>
<comment type="similarity">
    <text evidence="2">Belongs to the ferredoxin--NADP reductase type 1 family.</text>
</comment>
<feature type="binding site" evidence="10">
    <location>
        <begin position="197"/>
        <end position="198"/>
    </location>
    <ligand>
        <name>NADP(+)</name>
        <dbReference type="ChEBI" id="CHEBI:58349"/>
    </ligand>
</feature>
<dbReference type="AlphaFoldDB" id="A0A1A3U830"/>
<evidence type="ECO:0000256" key="10">
    <source>
        <dbReference type="PIRSR" id="PIRSR000362-2"/>
    </source>
</evidence>
<keyword evidence="7" id="KW-0560">Oxidoreductase</keyword>
<evidence type="ECO:0000256" key="2">
    <source>
        <dbReference type="ARBA" id="ARBA00008312"/>
    </source>
</evidence>
<feature type="binding site" evidence="9">
    <location>
        <position position="82"/>
    </location>
    <ligand>
        <name>FAD</name>
        <dbReference type="ChEBI" id="CHEBI:57692"/>
    </ligand>
</feature>
<name>A0A1A3U830_MYCSD</name>
<feature type="binding site" evidence="9">
    <location>
        <begin position="359"/>
        <end position="361"/>
    </location>
    <ligand>
        <name>FAD</name>
        <dbReference type="ChEBI" id="CHEBI:57692"/>
    </ligand>
</feature>
<feature type="binding site" evidence="9">
    <location>
        <position position="352"/>
    </location>
    <ligand>
        <name>FAD</name>
        <dbReference type="ChEBI" id="CHEBI:57692"/>
    </ligand>
</feature>
<dbReference type="InterPro" id="IPR055275">
    <property type="entry name" value="Ferredox_Rdtase"/>
</dbReference>
<comment type="caution">
    <text evidence="12">The sequence shown here is derived from an EMBL/GenBank/DDBJ whole genome shotgun (WGS) entry which is preliminary data.</text>
</comment>
<dbReference type="Proteomes" id="UP000093759">
    <property type="component" value="Unassembled WGS sequence"/>
</dbReference>
<keyword evidence="4" id="KW-0285">Flavoprotein</keyword>
<sequence>MIGQPLRVAVVGSGPSGFYVAENLLNQDQTPATVDMFDWLPTPFGLIRAGVAPDHPNIKAITRAFDKTAHRRGFRFFGNVEIGNTITCAELAEWYDATVYCVGADRGRRNGVPGDGLTGNHSATDFVGWYNGHPRHADLSVDLSCERAVVIGNGNVALDVARMLAKRVDDLATTDMANHALEALAHSNIRDVFVLGRRGPLQAAFTNAELVELGELDDVDVVVDPLDLNVDDEPQDATTRRNLETLRSFARRPMSHATRRIVLRFNTATTRVHGQNRVESIDVARTQAVQDAGRILAQPTSETESLDAGLVVHAVGYAGTPLPTLPFDDTRCIIPNEFGRVTGVDGSYVAGWIKRGPTGVIGTNRLCAKETVEALLSDARSGLLSHNSTLTPDEVARIVAQRVGDVIDYQGWAAIDARECARGEGAGRPRVKFTRVRNMLDVVKAESA</sequence>
<dbReference type="RefSeq" id="WP_065022903.1">
    <property type="nucleotide sequence ID" value="NZ_LZMF01000008.1"/>
</dbReference>
<dbReference type="SUPFAM" id="SSF51971">
    <property type="entry name" value="Nucleotide-binding domain"/>
    <property type="match status" value="2"/>
</dbReference>
<feature type="domain" description="FAD/NAD(P)-binding" evidence="11">
    <location>
        <begin position="7"/>
        <end position="181"/>
    </location>
</feature>
<dbReference type="PANTHER" id="PTHR48467:SF1">
    <property type="entry name" value="GLUTAMATE SYNTHASE 1 [NADH], CHLOROPLASTIC-LIKE"/>
    <property type="match status" value="1"/>
</dbReference>
<feature type="binding site" evidence="9">
    <location>
        <position position="46"/>
    </location>
    <ligand>
        <name>FAD</name>
        <dbReference type="ChEBI" id="CHEBI:57692"/>
    </ligand>
</feature>
<dbReference type="PIRSF" id="PIRSF000362">
    <property type="entry name" value="FNR"/>
    <property type="match status" value="1"/>
</dbReference>
<comment type="cofactor">
    <cofactor evidence="1 9">
        <name>FAD</name>
        <dbReference type="ChEBI" id="CHEBI:57692"/>
    </cofactor>
</comment>
<evidence type="ECO:0000256" key="6">
    <source>
        <dbReference type="ARBA" id="ARBA00022857"/>
    </source>
</evidence>
<evidence type="ECO:0000256" key="7">
    <source>
        <dbReference type="ARBA" id="ARBA00023002"/>
    </source>
</evidence>
<evidence type="ECO:0000256" key="3">
    <source>
        <dbReference type="ARBA" id="ARBA00013223"/>
    </source>
</evidence>
<feature type="binding site" evidence="10">
    <location>
        <position position="209"/>
    </location>
    <ligand>
        <name>NADP(+)</name>
        <dbReference type="ChEBI" id="CHEBI:58349"/>
    </ligand>
</feature>
<evidence type="ECO:0000313" key="12">
    <source>
        <dbReference type="EMBL" id="OBK91093.1"/>
    </source>
</evidence>
<feature type="binding site" evidence="10">
    <location>
        <begin position="153"/>
        <end position="156"/>
    </location>
    <ligand>
        <name>NADP(+)</name>
        <dbReference type="ChEBI" id="CHEBI:58349"/>
    </ligand>
</feature>
<dbReference type="GO" id="GO:0004324">
    <property type="term" value="F:ferredoxin-NADP+ reductase activity"/>
    <property type="evidence" value="ECO:0007669"/>
    <property type="project" value="UniProtKB-EC"/>
</dbReference>
<dbReference type="Gene3D" id="3.50.50.60">
    <property type="entry name" value="FAD/NAD(P)-binding domain"/>
    <property type="match status" value="1"/>
</dbReference>
<dbReference type="InterPro" id="IPR021163">
    <property type="entry name" value="Ferredox_Rdtase_adrenod"/>
</dbReference>
<organism evidence="12 13">
    <name type="scientific">Mycolicibacter sinensis (strain JDM601)</name>
    <name type="common">Mycobacterium sinense</name>
    <dbReference type="NCBI Taxonomy" id="875328"/>
    <lineage>
        <taxon>Bacteria</taxon>
        <taxon>Bacillati</taxon>
        <taxon>Actinomycetota</taxon>
        <taxon>Actinomycetes</taxon>
        <taxon>Mycobacteriales</taxon>
        <taxon>Mycobacteriaceae</taxon>
        <taxon>Mycolicibacter</taxon>
    </lineage>
</organism>
<dbReference type="InterPro" id="IPR036188">
    <property type="entry name" value="FAD/NAD-bd_sf"/>
</dbReference>
<evidence type="ECO:0000256" key="4">
    <source>
        <dbReference type="ARBA" id="ARBA00022630"/>
    </source>
</evidence>
<dbReference type="Gene3D" id="3.40.50.720">
    <property type="entry name" value="NAD(P)-binding Rossmann-like Domain"/>
    <property type="match status" value="1"/>
</dbReference>
<proteinExistence type="inferred from homology"/>
<reference evidence="13" key="1">
    <citation type="submission" date="2016-06" db="EMBL/GenBank/DDBJ databases">
        <authorList>
            <person name="Sutton G."/>
            <person name="Brinkac L."/>
            <person name="Sanka R."/>
            <person name="Adams M."/>
            <person name="Lau E."/>
            <person name="Garcia-Basteiro A."/>
            <person name="Lopez-Varela E."/>
            <person name="Palencia S."/>
        </authorList>
    </citation>
    <scope>NUCLEOTIDE SEQUENCE [LARGE SCALE GENOMIC DNA]</scope>
    <source>
        <strain evidence="13">1274684.2</strain>
    </source>
</reference>
<evidence type="ECO:0000256" key="5">
    <source>
        <dbReference type="ARBA" id="ARBA00022827"/>
    </source>
</evidence>
<feature type="binding site" evidence="10">
    <location>
        <position position="359"/>
    </location>
    <ligand>
        <name>NADP(+)</name>
        <dbReference type="ChEBI" id="CHEBI:58349"/>
    </ligand>
</feature>
<dbReference type="PRINTS" id="PR00419">
    <property type="entry name" value="ADXRDTASE"/>
</dbReference>
<dbReference type="Pfam" id="PF07992">
    <property type="entry name" value="Pyr_redox_2"/>
    <property type="match status" value="1"/>
</dbReference>
<keyword evidence="5 9" id="KW-0274">FAD</keyword>
<keyword evidence="6 10" id="KW-0521">NADP</keyword>
<dbReference type="EMBL" id="LZMF01000008">
    <property type="protein sequence ID" value="OBK91093.1"/>
    <property type="molecule type" value="Genomic_DNA"/>
</dbReference>
<dbReference type="InterPro" id="IPR023753">
    <property type="entry name" value="FAD/NAD-binding_dom"/>
</dbReference>
<accession>A0A1A3U830</accession>
<evidence type="ECO:0000313" key="13">
    <source>
        <dbReference type="Proteomes" id="UP000093759"/>
    </source>
</evidence>
<feature type="binding site" evidence="9">
    <location>
        <position position="16"/>
    </location>
    <ligand>
        <name>FAD</name>
        <dbReference type="ChEBI" id="CHEBI:57692"/>
    </ligand>
</feature>
<dbReference type="EC" id="1.18.1.2" evidence="3"/>
<evidence type="ECO:0000256" key="9">
    <source>
        <dbReference type="PIRSR" id="PIRSR000362-1"/>
    </source>
</evidence>